<reference evidence="3 4" key="1">
    <citation type="submission" date="2020-08" db="EMBL/GenBank/DDBJ databases">
        <title>Genomic Encyclopedia of Type Strains, Phase III (KMG-III): the genomes of soil and plant-associated and newly described type strains.</title>
        <authorList>
            <person name="Whitman W."/>
        </authorList>
    </citation>
    <scope>NUCLEOTIDE SEQUENCE [LARGE SCALE GENOMIC DNA]</scope>
    <source>
        <strain evidence="3 4">CECT 8960</strain>
    </source>
</reference>
<evidence type="ECO:0000313" key="4">
    <source>
        <dbReference type="Proteomes" id="UP000520767"/>
    </source>
</evidence>
<dbReference type="EMBL" id="JACHJQ010000007">
    <property type="protein sequence ID" value="MBB4910156.1"/>
    <property type="molecule type" value="Genomic_DNA"/>
</dbReference>
<comment type="caution">
    <text evidence="3">The sequence shown here is derived from an EMBL/GenBank/DDBJ whole genome shotgun (WGS) entry which is preliminary data.</text>
</comment>
<evidence type="ECO:0000259" key="2">
    <source>
        <dbReference type="Pfam" id="PF12146"/>
    </source>
</evidence>
<keyword evidence="1" id="KW-1133">Transmembrane helix</keyword>
<sequence length="274" mass="28755">MPRWLWVGATVVVVAVVLVLAMAYVFQRRLIYLPSDGPVPPAAQVLPGARDVRLTTSDGLTLGAWYVPPTGPALGFTVLVANGNGGDRSHRTELAAALRAEGLAVLLFDYRGYGGNPGDPSAEGLALDVRAAREYLVGDLRVPQDRLVYFGDSLGGAVVAELARAHPPAGLLLRSPFTELADTAAEHYPFLPVRMLLRDRLPVAEHVARLDVPTAVVYGTADSVVPPGQSRAVADAAAGPVRVVEIRGAHHNDPGLLAGSPVVDAVVGLVSPPR</sequence>
<dbReference type="AlphaFoldDB" id="A0A7W7VH84"/>
<name>A0A7W7VH84_9PSEU</name>
<evidence type="ECO:0000313" key="3">
    <source>
        <dbReference type="EMBL" id="MBB4910156.1"/>
    </source>
</evidence>
<dbReference type="Proteomes" id="UP000520767">
    <property type="component" value="Unassembled WGS sequence"/>
</dbReference>
<dbReference type="PANTHER" id="PTHR12277:SF79">
    <property type="entry name" value="XAA-PRO DIPEPTIDYL-PEPTIDASE-RELATED"/>
    <property type="match status" value="1"/>
</dbReference>
<dbReference type="SUPFAM" id="SSF53474">
    <property type="entry name" value="alpha/beta-Hydrolases"/>
    <property type="match status" value="1"/>
</dbReference>
<accession>A0A7W7VH84</accession>
<feature type="domain" description="Serine aminopeptidase S33" evidence="2">
    <location>
        <begin position="78"/>
        <end position="184"/>
    </location>
</feature>
<organism evidence="3 4">
    <name type="scientific">Actinophytocola algeriensis</name>
    <dbReference type="NCBI Taxonomy" id="1768010"/>
    <lineage>
        <taxon>Bacteria</taxon>
        <taxon>Bacillati</taxon>
        <taxon>Actinomycetota</taxon>
        <taxon>Actinomycetes</taxon>
        <taxon>Pseudonocardiales</taxon>
        <taxon>Pseudonocardiaceae</taxon>
    </lineage>
</organism>
<feature type="transmembrane region" description="Helical" evidence="1">
    <location>
        <begin position="6"/>
        <end position="26"/>
    </location>
</feature>
<keyword evidence="1" id="KW-0472">Membrane</keyword>
<dbReference type="InterPro" id="IPR022742">
    <property type="entry name" value="Hydrolase_4"/>
</dbReference>
<evidence type="ECO:0000256" key="1">
    <source>
        <dbReference type="SAM" id="Phobius"/>
    </source>
</evidence>
<keyword evidence="4" id="KW-1185">Reference proteome</keyword>
<dbReference type="RefSeq" id="WP_311771359.1">
    <property type="nucleotide sequence ID" value="NZ_JACHJQ010000007.1"/>
</dbReference>
<keyword evidence="1" id="KW-0812">Transmembrane</keyword>
<dbReference type="InterPro" id="IPR029058">
    <property type="entry name" value="AB_hydrolase_fold"/>
</dbReference>
<dbReference type="Pfam" id="PF12146">
    <property type="entry name" value="Hydrolase_4"/>
    <property type="match status" value="1"/>
</dbReference>
<dbReference type="PANTHER" id="PTHR12277">
    <property type="entry name" value="ALPHA/BETA HYDROLASE DOMAIN-CONTAINING PROTEIN"/>
    <property type="match status" value="1"/>
</dbReference>
<gene>
    <name evidence="3" type="ORF">FHR82_006414</name>
</gene>
<dbReference type="Gene3D" id="3.40.50.1820">
    <property type="entry name" value="alpha/beta hydrolase"/>
    <property type="match status" value="1"/>
</dbReference>
<proteinExistence type="predicted"/>
<protein>
    <recommendedName>
        <fullName evidence="2">Serine aminopeptidase S33 domain-containing protein</fullName>
    </recommendedName>
</protein>